<organism evidence="1 2">
    <name type="scientific">Paenibacillus xylanivorans</name>
    <dbReference type="NCBI Taxonomy" id="1705561"/>
    <lineage>
        <taxon>Bacteria</taxon>
        <taxon>Bacillati</taxon>
        <taxon>Bacillota</taxon>
        <taxon>Bacilli</taxon>
        <taxon>Bacillales</taxon>
        <taxon>Paenibacillaceae</taxon>
        <taxon>Paenibacillus</taxon>
    </lineage>
</organism>
<dbReference type="Pfam" id="PF19903">
    <property type="entry name" value="DUF6376"/>
    <property type="match status" value="1"/>
</dbReference>
<comment type="caution">
    <text evidence="1">The sequence shown here is derived from an EMBL/GenBank/DDBJ whole genome shotgun (WGS) entry which is preliminary data.</text>
</comment>
<dbReference type="Proteomes" id="UP000037688">
    <property type="component" value="Unassembled WGS sequence"/>
</dbReference>
<name>A0A0N0C421_9BACL</name>
<dbReference type="PATRIC" id="fig|1705561.3.peg.3760"/>
<evidence type="ECO:0000313" key="2">
    <source>
        <dbReference type="Proteomes" id="UP000037688"/>
    </source>
</evidence>
<evidence type="ECO:0000313" key="1">
    <source>
        <dbReference type="EMBL" id="KOY15171.1"/>
    </source>
</evidence>
<reference evidence="1 2" key="1">
    <citation type="submission" date="2015-08" db="EMBL/GenBank/DDBJ databases">
        <title>Draft genome sequence of cellulolytic and xylanolytic Paenibacillus sp. A59, isolated from a decaying forest soil from Patagonia, Argentina.</title>
        <authorList>
            <person name="Ghio S."/>
            <person name="Caceres A.M."/>
            <person name="Talia P."/>
            <person name="Grasso D."/>
            <person name="Campos E."/>
        </authorList>
    </citation>
    <scope>NUCLEOTIDE SEQUENCE [LARGE SCALE GENOMIC DNA]</scope>
    <source>
        <strain evidence="1 2">A59</strain>
    </source>
</reference>
<accession>A0A0N0C421</accession>
<dbReference type="InterPro" id="IPR045956">
    <property type="entry name" value="DUF6376"/>
</dbReference>
<proteinExistence type="predicted"/>
<keyword evidence="2" id="KW-1185">Reference proteome</keyword>
<evidence type="ECO:0008006" key="3">
    <source>
        <dbReference type="Google" id="ProtNLM"/>
    </source>
</evidence>
<dbReference type="PROSITE" id="PS51257">
    <property type="entry name" value="PROKAR_LIPOPROTEIN"/>
    <property type="match status" value="1"/>
</dbReference>
<protein>
    <recommendedName>
        <fullName evidence="3">Lipoprotein</fullName>
    </recommendedName>
</protein>
<dbReference type="AlphaFoldDB" id="A0A0N0C421"/>
<sequence>MIVIKWKRKQAWMMTGLIASSILVISACSVVEQANQSLNYVSGATEYIEQVSSAGTELQQLASGAMNNPELTTQVQEKIDQIQAEASEFSQLTAPAIGESIHENLVSYNNQLTEVVGQFENTLAEQGFTAENWEKTGIPELITNINGLKDPLSGLGNN</sequence>
<dbReference type="EMBL" id="LITU01000065">
    <property type="protein sequence ID" value="KOY15171.1"/>
    <property type="molecule type" value="Genomic_DNA"/>
</dbReference>
<gene>
    <name evidence="1" type="ORF">AMS66_18240</name>
</gene>